<feature type="region of interest" description="Disordered" evidence="1">
    <location>
        <begin position="25"/>
        <end position="47"/>
    </location>
</feature>
<accession>A0ABT0G1C8</accession>
<keyword evidence="3" id="KW-1185">Reference proteome</keyword>
<evidence type="ECO:0000256" key="1">
    <source>
        <dbReference type="SAM" id="MobiDB-lite"/>
    </source>
</evidence>
<feature type="compositionally biased region" description="Low complexity" evidence="1">
    <location>
        <begin position="25"/>
        <end position="35"/>
    </location>
</feature>
<dbReference type="EMBL" id="JAKRKC020000002">
    <property type="protein sequence ID" value="MCK2218417.1"/>
    <property type="molecule type" value="Genomic_DNA"/>
</dbReference>
<evidence type="ECO:0008006" key="4">
    <source>
        <dbReference type="Google" id="ProtNLM"/>
    </source>
</evidence>
<protein>
    <recommendedName>
        <fullName evidence="4">YbaB/EbfC family DNA-binding protein</fullName>
    </recommendedName>
</protein>
<sequence>MTGGLGAEDLGAADLDRLIETTARAAEQAARAAEPAEPPEVRHEAADRDGLVRAAAVLTPEGVRLRSLTLNPRVRRLESEQLAALLQRTVNEALDGVAAAAGDRAAPGLAALSAELRELQAYAADRFGVFAGTVGDVLRQLDRRIEE</sequence>
<organism evidence="2 3">
    <name type="scientific">Actinomadura luzonensis</name>
    <dbReference type="NCBI Taxonomy" id="2805427"/>
    <lineage>
        <taxon>Bacteria</taxon>
        <taxon>Bacillati</taxon>
        <taxon>Actinomycetota</taxon>
        <taxon>Actinomycetes</taxon>
        <taxon>Streptosporangiales</taxon>
        <taxon>Thermomonosporaceae</taxon>
        <taxon>Actinomadura</taxon>
    </lineage>
</organism>
<comment type="caution">
    <text evidence="2">The sequence shown here is derived from an EMBL/GenBank/DDBJ whole genome shotgun (WGS) entry which is preliminary data.</text>
</comment>
<dbReference type="RefSeq" id="WP_242375756.1">
    <property type="nucleotide sequence ID" value="NZ_JAKRKC020000002.1"/>
</dbReference>
<evidence type="ECO:0000313" key="2">
    <source>
        <dbReference type="EMBL" id="MCK2218417.1"/>
    </source>
</evidence>
<evidence type="ECO:0000313" key="3">
    <source>
        <dbReference type="Proteomes" id="UP001317259"/>
    </source>
</evidence>
<gene>
    <name evidence="2" type="ORF">MF672_032170</name>
</gene>
<name>A0ABT0G1C8_9ACTN</name>
<dbReference type="Proteomes" id="UP001317259">
    <property type="component" value="Unassembled WGS sequence"/>
</dbReference>
<proteinExistence type="predicted"/>
<reference evidence="2 3" key="1">
    <citation type="submission" date="2022-04" db="EMBL/GenBank/DDBJ databases">
        <title>Genome draft of Actinomadura sp. ATCC 31491.</title>
        <authorList>
            <person name="Shi X."/>
            <person name="Du Y."/>
        </authorList>
    </citation>
    <scope>NUCLEOTIDE SEQUENCE [LARGE SCALE GENOMIC DNA]</scope>
    <source>
        <strain evidence="2 3">ATCC 31491</strain>
    </source>
</reference>